<dbReference type="RefSeq" id="WP_121278863.1">
    <property type="nucleotide sequence ID" value="NZ_RBZV01000006.1"/>
</dbReference>
<dbReference type="Proteomes" id="UP000280434">
    <property type="component" value="Unassembled WGS sequence"/>
</dbReference>
<protein>
    <submittedName>
        <fullName evidence="2">DUF3079 domain-containing protein</fullName>
    </submittedName>
</protein>
<name>A0A494X899_9BURK</name>
<evidence type="ECO:0000313" key="2">
    <source>
        <dbReference type="EMBL" id="RKP46945.1"/>
    </source>
</evidence>
<accession>A0A494X899</accession>
<dbReference type="AlphaFoldDB" id="A0A494X899"/>
<evidence type="ECO:0000256" key="1">
    <source>
        <dbReference type="SAM" id="MobiDB-lite"/>
    </source>
</evidence>
<organism evidence="2 3">
    <name type="scientific">Trinickia fusca</name>
    <dbReference type="NCBI Taxonomy" id="2419777"/>
    <lineage>
        <taxon>Bacteria</taxon>
        <taxon>Pseudomonadati</taxon>
        <taxon>Pseudomonadota</taxon>
        <taxon>Betaproteobacteria</taxon>
        <taxon>Burkholderiales</taxon>
        <taxon>Burkholderiaceae</taxon>
        <taxon>Trinickia</taxon>
    </lineage>
</organism>
<proteinExistence type="predicted"/>
<feature type="compositionally biased region" description="Polar residues" evidence="1">
    <location>
        <begin position="69"/>
        <end position="81"/>
    </location>
</feature>
<dbReference type="InterPro" id="IPR021430">
    <property type="entry name" value="DUF3079"/>
</dbReference>
<dbReference type="OrthoDB" id="6992469at2"/>
<dbReference type="EMBL" id="RBZV01000006">
    <property type="protein sequence ID" value="RKP46945.1"/>
    <property type="molecule type" value="Genomic_DNA"/>
</dbReference>
<evidence type="ECO:0000313" key="3">
    <source>
        <dbReference type="Proteomes" id="UP000280434"/>
    </source>
</evidence>
<feature type="region of interest" description="Disordered" evidence="1">
    <location>
        <begin position="60"/>
        <end position="81"/>
    </location>
</feature>
<comment type="caution">
    <text evidence="2">The sequence shown here is derived from an EMBL/GenBank/DDBJ whole genome shotgun (WGS) entry which is preliminary data.</text>
</comment>
<sequence length="81" mass="8913">MAKAFPLHPLHPERICWGCDHYCPASDMRCGNGQSRTQHPAELLGDDWYEQGDWGLEVSPGDKCVRPNSAGTGQETNVTSV</sequence>
<reference evidence="2 3" key="1">
    <citation type="submission" date="2018-10" db="EMBL/GenBank/DDBJ databases">
        <title>Paraburkholderia sp. 7MK8-2, isolated from soil.</title>
        <authorList>
            <person name="Gao Z.-H."/>
            <person name="Qiu L.-H."/>
        </authorList>
    </citation>
    <scope>NUCLEOTIDE SEQUENCE [LARGE SCALE GENOMIC DNA]</scope>
    <source>
        <strain evidence="2 3">7MK8-2</strain>
    </source>
</reference>
<keyword evidence="3" id="KW-1185">Reference proteome</keyword>
<gene>
    <name evidence="2" type="ORF">D7S89_16485</name>
</gene>
<dbReference type="Pfam" id="PF11278">
    <property type="entry name" value="DUF3079"/>
    <property type="match status" value="1"/>
</dbReference>